<keyword evidence="3 8" id="KW-0813">Transport</keyword>
<feature type="transmembrane region" description="Helical" evidence="8">
    <location>
        <begin position="79"/>
        <end position="102"/>
    </location>
</feature>
<dbReference type="Proteomes" id="UP000008229">
    <property type="component" value="Chromosome"/>
</dbReference>
<dbReference type="EMBL" id="CP001854">
    <property type="protein sequence ID" value="ADB50690.1"/>
    <property type="molecule type" value="Genomic_DNA"/>
</dbReference>
<comment type="subcellular location">
    <subcellularLocation>
        <location evidence="1 8">Cell membrane</location>
        <topology evidence="1 8">Multi-pass membrane protein</topology>
    </subcellularLocation>
</comment>
<keyword evidence="4" id="KW-1003">Cell membrane</keyword>
<dbReference type="SUPFAM" id="SSF161098">
    <property type="entry name" value="MetI-like"/>
    <property type="match status" value="1"/>
</dbReference>
<gene>
    <name evidence="10" type="ordered locus">Cwoe_2265</name>
</gene>
<evidence type="ECO:0000256" key="8">
    <source>
        <dbReference type="RuleBase" id="RU363032"/>
    </source>
</evidence>
<dbReference type="eggNOG" id="COG1176">
    <property type="taxonomic scope" value="Bacteria"/>
</dbReference>
<evidence type="ECO:0000256" key="4">
    <source>
        <dbReference type="ARBA" id="ARBA00022475"/>
    </source>
</evidence>
<evidence type="ECO:0000313" key="10">
    <source>
        <dbReference type="EMBL" id="ADB50690.1"/>
    </source>
</evidence>
<dbReference type="Pfam" id="PF00528">
    <property type="entry name" value="BPD_transp_1"/>
    <property type="match status" value="1"/>
</dbReference>
<comment type="similarity">
    <text evidence="2">Belongs to the binding-protein-dependent transport system permease family. CysTW subfamily.</text>
</comment>
<dbReference type="InterPro" id="IPR035906">
    <property type="entry name" value="MetI-like_sf"/>
</dbReference>
<accession>D3F6C3</accession>
<keyword evidence="6 8" id="KW-1133">Transmembrane helix</keyword>
<evidence type="ECO:0000256" key="6">
    <source>
        <dbReference type="ARBA" id="ARBA00022989"/>
    </source>
</evidence>
<evidence type="ECO:0000259" key="9">
    <source>
        <dbReference type="PROSITE" id="PS50928"/>
    </source>
</evidence>
<feature type="transmembrane region" description="Helical" evidence="8">
    <location>
        <begin position="258"/>
        <end position="281"/>
    </location>
</feature>
<feature type="domain" description="ABC transmembrane type-1" evidence="9">
    <location>
        <begin position="75"/>
        <end position="281"/>
    </location>
</feature>
<dbReference type="RefSeq" id="WP_012933741.1">
    <property type="nucleotide sequence ID" value="NC_013739.1"/>
</dbReference>
<name>D3F6C3_CONWI</name>
<evidence type="ECO:0000256" key="7">
    <source>
        <dbReference type="ARBA" id="ARBA00023136"/>
    </source>
</evidence>
<keyword evidence="7 8" id="KW-0472">Membrane</keyword>
<dbReference type="HOGENOM" id="CLU_016047_18_2_11"/>
<evidence type="ECO:0000256" key="3">
    <source>
        <dbReference type="ARBA" id="ARBA00022448"/>
    </source>
</evidence>
<dbReference type="GO" id="GO:0005886">
    <property type="term" value="C:plasma membrane"/>
    <property type="evidence" value="ECO:0007669"/>
    <property type="project" value="UniProtKB-SubCell"/>
</dbReference>
<reference evidence="10 11" key="1">
    <citation type="journal article" date="2010" name="Stand. Genomic Sci.">
        <title>Complete genome sequence of Conexibacter woesei type strain (ID131577).</title>
        <authorList>
            <person name="Pukall R."/>
            <person name="Lapidus A."/>
            <person name="Glavina Del Rio T."/>
            <person name="Copeland A."/>
            <person name="Tice H."/>
            <person name="Cheng J.-F."/>
            <person name="Lucas S."/>
            <person name="Chen F."/>
            <person name="Nolan M."/>
            <person name="Bruce D."/>
            <person name="Goodwin L."/>
            <person name="Pitluck S."/>
            <person name="Mavromatis K."/>
            <person name="Ivanova N."/>
            <person name="Ovchinnikova G."/>
            <person name="Pati A."/>
            <person name="Chen A."/>
            <person name="Palaniappan K."/>
            <person name="Land M."/>
            <person name="Hauser L."/>
            <person name="Chang Y.-J."/>
            <person name="Jeffries C.D."/>
            <person name="Chain P."/>
            <person name="Meincke L."/>
            <person name="Sims D."/>
            <person name="Brettin T."/>
            <person name="Detter J.C."/>
            <person name="Rohde M."/>
            <person name="Goeker M."/>
            <person name="Bristow J."/>
            <person name="Eisen J.A."/>
            <person name="Markowitz V."/>
            <person name="Kyrpides N.C."/>
            <person name="Klenk H.-P."/>
            <person name="Hugenholtz P."/>
        </authorList>
    </citation>
    <scope>NUCLEOTIDE SEQUENCE [LARGE SCALE GENOMIC DNA]</scope>
    <source>
        <strain evidence="11">DSM 14684 / CIP 108061 / JCM 11494 / NBRC 100937 / ID131577</strain>
    </source>
</reference>
<feature type="transmembrane region" description="Helical" evidence="8">
    <location>
        <begin position="27"/>
        <end position="50"/>
    </location>
</feature>
<dbReference type="KEGG" id="cwo:Cwoe_2265"/>
<dbReference type="PANTHER" id="PTHR42929:SF5">
    <property type="entry name" value="ABC TRANSPORTER PERMEASE PROTEIN"/>
    <property type="match status" value="1"/>
</dbReference>
<dbReference type="PANTHER" id="PTHR42929">
    <property type="entry name" value="INNER MEMBRANE ABC TRANSPORTER PERMEASE PROTEIN YDCU-RELATED-RELATED"/>
    <property type="match status" value="1"/>
</dbReference>
<evidence type="ECO:0000256" key="1">
    <source>
        <dbReference type="ARBA" id="ARBA00004651"/>
    </source>
</evidence>
<organism evidence="10 11">
    <name type="scientific">Conexibacter woesei (strain DSM 14684 / CCUG 47730 / CIP 108061 / JCM 11494 / NBRC 100937 / ID131577)</name>
    <dbReference type="NCBI Taxonomy" id="469383"/>
    <lineage>
        <taxon>Bacteria</taxon>
        <taxon>Bacillati</taxon>
        <taxon>Actinomycetota</taxon>
        <taxon>Thermoleophilia</taxon>
        <taxon>Solirubrobacterales</taxon>
        <taxon>Conexibacteraceae</taxon>
        <taxon>Conexibacter</taxon>
    </lineage>
</organism>
<feature type="transmembrane region" description="Helical" evidence="8">
    <location>
        <begin position="216"/>
        <end position="238"/>
    </location>
</feature>
<keyword evidence="11" id="KW-1185">Reference proteome</keyword>
<dbReference type="InterPro" id="IPR000515">
    <property type="entry name" value="MetI-like"/>
</dbReference>
<evidence type="ECO:0000256" key="5">
    <source>
        <dbReference type="ARBA" id="ARBA00022692"/>
    </source>
</evidence>
<reference evidence="11" key="2">
    <citation type="submission" date="2010-01" db="EMBL/GenBank/DDBJ databases">
        <title>The complete genome of Conexibacter woesei DSM 14684.</title>
        <authorList>
            <consortium name="US DOE Joint Genome Institute (JGI-PGF)"/>
            <person name="Lucas S."/>
            <person name="Copeland A."/>
            <person name="Lapidus A."/>
            <person name="Glavina del Rio T."/>
            <person name="Dalin E."/>
            <person name="Tice H."/>
            <person name="Bruce D."/>
            <person name="Goodwin L."/>
            <person name="Pitluck S."/>
            <person name="Kyrpides N."/>
            <person name="Mavromatis K."/>
            <person name="Ivanova N."/>
            <person name="Mikhailova N."/>
            <person name="Chertkov O."/>
            <person name="Brettin T."/>
            <person name="Detter J.C."/>
            <person name="Han C."/>
            <person name="Larimer F."/>
            <person name="Land M."/>
            <person name="Hauser L."/>
            <person name="Markowitz V."/>
            <person name="Cheng J.-F."/>
            <person name="Hugenholtz P."/>
            <person name="Woyke T."/>
            <person name="Wu D."/>
            <person name="Pukall R."/>
            <person name="Steenblock K."/>
            <person name="Schneider S."/>
            <person name="Klenk H.-P."/>
            <person name="Eisen J.A."/>
        </authorList>
    </citation>
    <scope>NUCLEOTIDE SEQUENCE [LARGE SCALE GENOMIC DNA]</scope>
    <source>
        <strain evidence="11">DSM 14684 / CIP 108061 / JCM 11494 / NBRC 100937 / ID131577</strain>
    </source>
</reference>
<dbReference type="OrthoDB" id="9808619at2"/>
<dbReference type="PROSITE" id="PS50928">
    <property type="entry name" value="ABC_TM1"/>
    <property type="match status" value="1"/>
</dbReference>
<sequence length="292" mass="31092">MTPTGRVAAPRRRGAARRAGDPTGIRAGLLLLVPLAAGVLFLVLPLILLADRALAGHGVSGFADVLTDATFLDAGRRTLLLSVVVTGLCVVVGTVYAVALVAAPRRLSLVLLGVLLSAFWISLLVRTFGWVVLFQPNGALDQLLQKLGLTDGSLELLQTTRAMYPAMLHVLLPFFVLPVFAACMRLDPDLLRASQSLGARPLAVLWHVVLPHLRSAIVASASLVFMLALAFYVTPLMIGGPSQLTISTLIDREFGQEFDLAGAAAMGLVLLAFVLVIYVIVDRFVSLVPGRE</sequence>
<feature type="transmembrane region" description="Helical" evidence="8">
    <location>
        <begin position="109"/>
        <end position="133"/>
    </location>
</feature>
<keyword evidence="5 8" id="KW-0812">Transmembrane</keyword>
<evidence type="ECO:0000256" key="2">
    <source>
        <dbReference type="ARBA" id="ARBA00007069"/>
    </source>
</evidence>
<dbReference type="STRING" id="469383.Cwoe_2265"/>
<feature type="transmembrane region" description="Helical" evidence="8">
    <location>
        <begin position="162"/>
        <end position="183"/>
    </location>
</feature>
<dbReference type="CDD" id="cd06261">
    <property type="entry name" value="TM_PBP2"/>
    <property type="match status" value="1"/>
</dbReference>
<protein>
    <submittedName>
        <fullName evidence="10">Binding-protein-dependent transport systems inner membrane component</fullName>
    </submittedName>
</protein>
<evidence type="ECO:0000313" key="11">
    <source>
        <dbReference type="Proteomes" id="UP000008229"/>
    </source>
</evidence>
<proteinExistence type="inferred from homology"/>
<dbReference type="GO" id="GO:0055085">
    <property type="term" value="P:transmembrane transport"/>
    <property type="evidence" value="ECO:0007669"/>
    <property type="project" value="InterPro"/>
</dbReference>
<dbReference type="AlphaFoldDB" id="D3F6C3"/>
<dbReference type="Gene3D" id="1.10.3720.10">
    <property type="entry name" value="MetI-like"/>
    <property type="match status" value="1"/>
</dbReference>